<name>L8E978_HUMAN</name>
<accession>L8E978</accession>
<organism evidence="1">
    <name type="scientific">Homo sapiens</name>
    <name type="common">Human</name>
    <dbReference type="NCBI Taxonomy" id="9606"/>
    <lineage>
        <taxon>Eukaryota</taxon>
        <taxon>Metazoa</taxon>
        <taxon>Chordata</taxon>
        <taxon>Craniata</taxon>
        <taxon>Vertebrata</taxon>
        <taxon>Euteleostomi</taxon>
        <taxon>Mammalia</taxon>
        <taxon>Eutheria</taxon>
        <taxon>Euarchontoglires</taxon>
        <taxon>Primates</taxon>
        <taxon>Haplorrhini</taxon>
        <taxon>Catarrhini</taxon>
        <taxon>Hominidae</taxon>
        <taxon>Homo</taxon>
    </lineage>
</organism>
<reference evidence="1" key="1">
    <citation type="journal article" date="2013" name="PLoS ONE">
        <title>Direct detection of alternative open reading frames translation products in human significantly expands the proteome.</title>
        <authorList>
            <person name="Vanderperre B."/>
            <person name="Lucier J.-F."/>
            <person name="Motard J."/>
            <person name="Tremblay G."/>
            <person name="Vanderperre S."/>
            <person name="Wisztorski M."/>
            <person name="Salzet M."/>
            <person name="Boisvert F.-M."/>
            <person name="Roucou X."/>
        </authorList>
    </citation>
    <scope>NUCLEOTIDE SEQUENCE</scope>
</reference>
<sequence length="81" mass="9040">MLTLLSLNMPSNCLKKSERFFSLFSLPVATGFATKSVKFWTQTSLGSRLSTVLLTSKAWPTMSSVRWESCVLPCEIMISES</sequence>
<protein>
    <submittedName>
        <fullName evidence="1">Alternative protein TCP11L2</fullName>
    </submittedName>
</protein>
<dbReference type="ChiTaRS" id="TCP11L2">
    <property type="organism name" value="human"/>
</dbReference>
<dbReference type="AlphaFoldDB" id="L8E978"/>
<evidence type="ECO:0000313" key="1">
    <source>
        <dbReference type="EMBL" id="CCQ43870.1"/>
    </source>
</evidence>
<proteinExistence type="predicted"/>
<dbReference type="OrthoDB" id="276323at2759"/>
<gene>
    <name evidence="1" type="primary">TCP11L2</name>
</gene>
<dbReference type="EMBL" id="HF584373">
    <property type="protein sequence ID" value="CCQ43870.1"/>
    <property type="molecule type" value="Genomic_DNA"/>
</dbReference>